<protein>
    <submittedName>
        <fullName evidence="1">Uncharacterized protein</fullName>
    </submittedName>
</protein>
<evidence type="ECO:0000313" key="2">
    <source>
        <dbReference type="Proteomes" id="UP000308600"/>
    </source>
</evidence>
<evidence type="ECO:0000313" key="1">
    <source>
        <dbReference type="EMBL" id="TFK74452.1"/>
    </source>
</evidence>
<dbReference type="EMBL" id="ML208268">
    <property type="protein sequence ID" value="TFK74452.1"/>
    <property type="molecule type" value="Genomic_DNA"/>
</dbReference>
<sequence>MSPTSYDPDSLDEQPLDLPSAPATSIRPGVILQPPLTRRGVGPALFIVLPPENSTGPPHAQGRKPLDPEPVQKWAEEGFNVVGITCPPQGPDNFEYLRLSISDGFRAVKGCKEVDATFEERCGIIVYYEGALQPILDIVANNYRIVCLAAFTNNPNLAPLSLPSLFHSSVVDDVVAKRLPSSTAVHKYSVPSPLFVLPHLASYDPGSAAVAHSRTLAFLRKWIGGPTFDLEAIWDEHTYFEFEVRSVAKTMATMVAEPYVNHVPTMTGGVGRKNLTEFYRDHFIFSNPPDTVLQPVSRTVGPDRVVDEFVFHLTHDRTVDWLLPGVPATGKKLAVPMMAVVNIRGDRLYNEHIWWDQGTVMVQAGIIPTHIPFPLGTGASSLRLPIAGVETARMLIDETNGTSNEMFGSSWGVVSSR</sequence>
<reference evidence="1 2" key="1">
    <citation type="journal article" date="2019" name="Nat. Ecol. Evol.">
        <title>Megaphylogeny resolves global patterns of mushroom evolution.</title>
        <authorList>
            <person name="Varga T."/>
            <person name="Krizsan K."/>
            <person name="Foldi C."/>
            <person name="Dima B."/>
            <person name="Sanchez-Garcia M."/>
            <person name="Sanchez-Ramirez S."/>
            <person name="Szollosi G.J."/>
            <person name="Szarkandi J.G."/>
            <person name="Papp V."/>
            <person name="Albert L."/>
            <person name="Andreopoulos W."/>
            <person name="Angelini C."/>
            <person name="Antonin V."/>
            <person name="Barry K.W."/>
            <person name="Bougher N.L."/>
            <person name="Buchanan P."/>
            <person name="Buyck B."/>
            <person name="Bense V."/>
            <person name="Catcheside P."/>
            <person name="Chovatia M."/>
            <person name="Cooper J."/>
            <person name="Damon W."/>
            <person name="Desjardin D."/>
            <person name="Finy P."/>
            <person name="Geml J."/>
            <person name="Haridas S."/>
            <person name="Hughes K."/>
            <person name="Justo A."/>
            <person name="Karasinski D."/>
            <person name="Kautmanova I."/>
            <person name="Kiss B."/>
            <person name="Kocsube S."/>
            <person name="Kotiranta H."/>
            <person name="LaButti K.M."/>
            <person name="Lechner B.E."/>
            <person name="Liimatainen K."/>
            <person name="Lipzen A."/>
            <person name="Lukacs Z."/>
            <person name="Mihaltcheva S."/>
            <person name="Morgado L.N."/>
            <person name="Niskanen T."/>
            <person name="Noordeloos M.E."/>
            <person name="Ohm R.A."/>
            <person name="Ortiz-Santana B."/>
            <person name="Ovrebo C."/>
            <person name="Racz N."/>
            <person name="Riley R."/>
            <person name="Savchenko A."/>
            <person name="Shiryaev A."/>
            <person name="Soop K."/>
            <person name="Spirin V."/>
            <person name="Szebenyi C."/>
            <person name="Tomsovsky M."/>
            <person name="Tulloss R.E."/>
            <person name="Uehling J."/>
            <person name="Grigoriev I.V."/>
            <person name="Vagvolgyi C."/>
            <person name="Papp T."/>
            <person name="Martin F.M."/>
            <person name="Miettinen O."/>
            <person name="Hibbett D.S."/>
            <person name="Nagy L.G."/>
        </authorList>
    </citation>
    <scope>NUCLEOTIDE SEQUENCE [LARGE SCALE GENOMIC DNA]</scope>
    <source>
        <strain evidence="1 2">NL-1719</strain>
    </source>
</reference>
<organism evidence="1 2">
    <name type="scientific">Pluteus cervinus</name>
    <dbReference type="NCBI Taxonomy" id="181527"/>
    <lineage>
        <taxon>Eukaryota</taxon>
        <taxon>Fungi</taxon>
        <taxon>Dikarya</taxon>
        <taxon>Basidiomycota</taxon>
        <taxon>Agaricomycotina</taxon>
        <taxon>Agaricomycetes</taxon>
        <taxon>Agaricomycetidae</taxon>
        <taxon>Agaricales</taxon>
        <taxon>Pluteineae</taxon>
        <taxon>Pluteaceae</taxon>
        <taxon>Pluteus</taxon>
    </lineage>
</organism>
<name>A0ACD3BBT3_9AGAR</name>
<gene>
    <name evidence="1" type="ORF">BDN72DRAFT_955784</name>
</gene>
<proteinExistence type="predicted"/>
<dbReference type="Proteomes" id="UP000308600">
    <property type="component" value="Unassembled WGS sequence"/>
</dbReference>
<accession>A0ACD3BBT3</accession>
<keyword evidence="2" id="KW-1185">Reference proteome</keyword>